<dbReference type="Pfam" id="PF03466">
    <property type="entry name" value="LysR_substrate"/>
    <property type="match status" value="1"/>
</dbReference>
<dbReference type="Pfam" id="PF00126">
    <property type="entry name" value="HTH_1"/>
    <property type="match status" value="1"/>
</dbReference>
<evidence type="ECO:0000313" key="6">
    <source>
        <dbReference type="EMBL" id="MCW3475328.1"/>
    </source>
</evidence>
<dbReference type="Proteomes" id="UP001165679">
    <property type="component" value="Unassembled WGS sequence"/>
</dbReference>
<dbReference type="PANTHER" id="PTHR30126">
    <property type="entry name" value="HTH-TYPE TRANSCRIPTIONAL REGULATOR"/>
    <property type="match status" value="1"/>
</dbReference>
<evidence type="ECO:0000256" key="2">
    <source>
        <dbReference type="ARBA" id="ARBA00023015"/>
    </source>
</evidence>
<feature type="domain" description="HTH lysR-type" evidence="5">
    <location>
        <begin position="9"/>
        <end position="66"/>
    </location>
</feature>
<dbReference type="GO" id="GO:0000976">
    <property type="term" value="F:transcription cis-regulatory region binding"/>
    <property type="evidence" value="ECO:0007669"/>
    <property type="project" value="TreeGrafter"/>
</dbReference>
<keyword evidence="3" id="KW-0238">DNA-binding</keyword>
<dbReference type="SUPFAM" id="SSF53850">
    <property type="entry name" value="Periplasmic binding protein-like II"/>
    <property type="match status" value="1"/>
</dbReference>
<keyword evidence="4" id="KW-0804">Transcription</keyword>
<dbReference type="AlphaFoldDB" id="A0AA41YRM2"/>
<dbReference type="GO" id="GO:0003700">
    <property type="term" value="F:DNA-binding transcription factor activity"/>
    <property type="evidence" value="ECO:0007669"/>
    <property type="project" value="InterPro"/>
</dbReference>
<dbReference type="RefSeq" id="WP_264714041.1">
    <property type="nucleotide sequence ID" value="NZ_JAPDNT010000008.1"/>
</dbReference>
<organism evidence="6 7">
    <name type="scientific">Limobrevibacterium gyesilva</name>
    <dbReference type="NCBI Taxonomy" id="2991712"/>
    <lineage>
        <taxon>Bacteria</taxon>
        <taxon>Pseudomonadati</taxon>
        <taxon>Pseudomonadota</taxon>
        <taxon>Alphaproteobacteria</taxon>
        <taxon>Acetobacterales</taxon>
        <taxon>Acetobacteraceae</taxon>
        <taxon>Limobrevibacterium</taxon>
    </lineage>
</organism>
<dbReference type="InterPro" id="IPR000847">
    <property type="entry name" value="LysR_HTH_N"/>
</dbReference>
<comment type="caution">
    <text evidence="6">The sequence shown here is derived from an EMBL/GenBank/DDBJ whole genome shotgun (WGS) entry which is preliminary data.</text>
</comment>
<dbReference type="InterPro" id="IPR005119">
    <property type="entry name" value="LysR_subst-bd"/>
</dbReference>
<dbReference type="InterPro" id="IPR036388">
    <property type="entry name" value="WH-like_DNA-bd_sf"/>
</dbReference>
<keyword evidence="7" id="KW-1185">Reference proteome</keyword>
<dbReference type="PRINTS" id="PR00039">
    <property type="entry name" value="HTHLYSR"/>
</dbReference>
<dbReference type="Gene3D" id="1.10.10.10">
    <property type="entry name" value="Winged helix-like DNA-binding domain superfamily/Winged helix DNA-binding domain"/>
    <property type="match status" value="1"/>
</dbReference>
<evidence type="ECO:0000259" key="5">
    <source>
        <dbReference type="PROSITE" id="PS50931"/>
    </source>
</evidence>
<dbReference type="PROSITE" id="PS50931">
    <property type="entry name" value="HTH_LYSR"/>
    <property type="match status" value="1"/>
</dbReference>
<sequence length="303" mass="32348">MTISAPGTPTLDQLRVLAEVVDAGSFSAAARRLNRAQSVVSYSVAALEGQLGLQLFQRGHRRPMLTEAGRAVLADARRIGLMMDELRARAAGLTHGLESEVSLAVDVMFPTGALVAALQDFAGEFPTVALRLRIEALGGVVQLVLDGSCGLGISSWLATRFDALDRRQIAAVEMVPVAAPCHPLVQVPAPIPAAALRDHVQLVLTDRSPLSEGQDFAVLALRTWRLADLGAKHALLHAGLGWGNMPEPMVREDLATGRLVRLVLADAEQRPYPLFLIHRTDAPPGPAASWLGQRLSRVEEAAG</sequence>
<reference evidence="6" key="2">
    <citation type="submission" date="2022-10" db="EMBL/GenBank/DDBJ databases">
        <authorList>
            <person name="Trinh H.N."/>
        </authorList>
    </citation>
    <scope>NUCLEOTIDE SEQUENCE</scope>
    <source>
        <strain evidence="6">RN2-1</strain>
    </source>
</reference>
<evidence type="ECO:0000256" key="3">
    <source>
        <dbReference type="ARBA" id="ARBA00023125"/>
    </source>
</evidence>
<gene>
    <name evidence="6" type="ORF">OL599_12165</name>
</gene>
<dbReference type="Gene3D" id="3.40.190.290">
    <property type="match status" value="1"/>
</dbReference>
<dbReference type="PANTHER" id="PTHR30126:SF91">
    <property type="entry name" value="LYSR FAMILY TRANSCRIPTIONAL REGULATOR"/>
    <property type="match status" value="1"/>
</dbReference>
<evidence type="ECO:0000313" key="7">
    <source>
        <dbReference type="Proteomes" id="UP001165679"/>
    </source>
</evidence>
<name>A0AA41YRM2_9PROT</name>
<dbReference type="FunFam" id="1.10.10.10:FF:000001">
    <property type="entry name" value="LysR family transcriptional regulator"/>
    <property type="match status" value="1"/>
</dbReference>
<reference evidence="6" key="1">
    <citation type="submission" date="2022-09" db="EMBL/GenBank/DDBJ databases">
        <title>Rhodovastum sp. nov. RN2-1 isolated from soil in Seongnam, South Korea.</title>
        <authorList>
            <person name="Le N.T."/>
        </authorList>
    </citation>
    <scope>NUCLEOTIDE SEQUENCE</scope>
    <source>
        <strain evidence="6">RN2-1</strain>
    </source>
</reference>
<protein>
    <submittedName>
        <fullName evidence="6">LysR family transcriptional regulator</fullName>
    </submittedName>
</protein>
<dbReference type="SUPFAM" id="SSF46785">
    <property type="entry name" value="Winged helix' DNA-binding domain"/>
    <property type="match status" value="1"/>
</dbReference>
<dbReference type="InterPro" id="IPR036390">
    <property type="entry name" value="WH_DNA-bd_sf"/>
</dbReference>
<keyword evidence="2" id="KW-0805">Transcription regulation</keyword>
<evidence type="ECO:0000256" key="4">
    <source>
        <dbReference type="ARBA" id="ARBA00023163"/>
    </source>
</evidence>
<proteinExistence type="inferred from homology"/>
<comment type="similarity">
    <text evidence="1">Belongs to the LysR transcriptional regulatory family.</text>
</comment>
<evidence type="ECO:0000256" key="1">
    <source>
        <dbReference type="ARBA" id="ARBA00009437"/>
    </source>
</evidence>
<accession>A0AA41YRM2</accession>
<dbReference type="EMBL" id="JAPDNT010000008">
    <property type="protein sequence ID" value="MCW3475328.1"/>
    <property type="molecule type" value="Genomic_DNA"/>
</dbReference>